<protein>
    <submittedName>
        <fullName evidence="3">Uncharacterized protein</fullName>
    </submittedName>
</protein>
<dbReference type="InterPro" id="IPR046231">
    <property type="entry name" value="DUF6264"/>
</dbReference>
<comment type="caution">
    <text evidence="3">The sequence shown here is derived from an EMBL/GenBank/DDBJ whole genome shotgun (WGS) entry which is preliminary data.</text>
</comment>
<keyword evidence="4" id="KW-1185">Reference proteome</keyword>
<feature type="compositionally biased region" description="Pro residues" evidence="1">
    <location>
        <begin position="32"/>
        <end position="57"/>
    </location>
</feature>
<feature type="compositionally biased region" description="Basic and acidic residues" evidence="1">
    <location>
        <begin position="1"/>
        <end position="10"/>
    </location>
</feature>
<feature type="transmembrane region" description="Helical" evidence="2">
    <location>
        <begin position="121"/>
        <end position="140"/>
    </location>
</feature>
<dbReference type="OrthoDB" id="5083906at2"/>
<feature type="transmembrane region" description="Helical" evidence="2">
    <location>
        <begin position="152"/>
        <end position="175"/>
    </location>
</feature>
<dbReference type="Pfam" id="PF19779">
    <property type="entry name" value="DUF6264"/>
    <property type="match status" value="1"/>
</dbReference>
<sequence length="190" mass="20140">MTDPNGDRRPRPQFGEYATPEQQRAHIREPASEPPAPPTPGAPPFSRMPPPAVPPSPSGRAQQVAQPHAADRLVSLMLLGFGAVNVVLSIPQFLNLSALATQTMALQGIPGTFTNTSAAQVWGVVATVVLIAGYLCTLTLSLRRLRRGKIAWWVPLAGAAVTYAVVFVCVVVPLFGDPAISAYLLQNRGG</sequence>
<keyword evidence="2" id="KW-1133">Transmembrane helix</keyword>
<evidence type="ECO:0000256" key="2">
    <source>
        <dbReference type="SAM" id="Phobius"/>
    </source>
</evidence>
<reference evidence="3 4" key="1">
    <citation type="submission" date="2014-11" db="EMBL/GenBank/DDBJ databases">
        <title>Genome sequence of Microbacterium mangrovi MUSC 115(T).</title>
        <authorList>
            <person name="Lee L.-H."/>
        </authorList>
    </citation>
    <scope>NUCLEOTIDE SEQUENCE [LARGE SCALE GENOMIC DNA]</scope>
    <source>
        <strain evidence="3 4">MUSC 115</strain>
    </source>
</reference>
<evidence type="ECO:0000313" key="4">
    <source>
        <dbReference type="Proteomes" id="UP000031030"/>
    </source>
</evidence>
<evidence type="ECO:0000313" key="3">
    <source>
        <dbReference type="EMBL" id="KHK98456.1"/>
    </source>
</evidence>
<dbReference type="Proteomes" id="UP000031030">
    <property type="component" value="Unassembled WGS sequence"/>
</dbReference>
<evidence type="ECO:0000256" key="1">
    <source>
        <dbReference type="SAM" id="MobiDB-lite"/>
    </source>
</evidence>
<gene>
    <name evidence="3" type="ORF">LK09_05525</name>
</gene>
<dbReference type="EMBL" id="JTDK01000006">
    <property type="protein sequence ID" value="KHK98456.1"/>
    <property type="molecule type" value="Genomic_DNA"/>
</dbReference>
<accession>A0A0B2A9Y7</accession>
<name>A0A0B2A9Y7_9MICO</name>
<proteinExistence type="predicted"/>
<dbReference type="STRING" id="1348253.LK09_05525"/>
<feature type="transmembrane region" description="Helical" evidence="2">
    <location>
        <begin position="73"/>
        <end position="94"/>
    </location>
</feature>
<keyword evidence="2" id="KW-0812">Transmembrane</keyword>
<feature type="region of interest" description="Disordered" evidence="1">
    <location>
        <begin position="1"/>
        <end position="65"/>
    </location>
</feature>
<dbReference type="RefSeq" id="WP_039396981.1">
    <property type="nucleotide sequence ID" value="NZ_JTDK01000006.1"/>
</dbReference>
<organism evidence="3 4">
    <name type="scientific">Microbacterium mangrovi</name>
    <dbReference type="NCBI Taxonomy" id="1348253"/>
    <lineage>
        <taxon>Bacteria</taxon>
        <taxon>Bacillati</taxon>
        <taxon>Actinomycetota</taxon>
        <taxon>Actinomycetes</taxon>
        <taxon>Micrococcales</taxon>
        <taxon>Microbacteriaceae</taxon>
        <taxon>Microbacterium</taxon>
    </lineage>
</organism>
<keyword evidence="2" id="KW-0472">Membrane</keyword>
<dbReference type="AlphaFoldDB" id="A0A0B2A9Y7"/>